<dbReference type="Pfam" id="PF01582">
    <property type="entry name" value="TIR"/>
    <property type="match status" value="1"/>
</dbReference>
<gene>
    <name evidence="6" type="ORF">CIPAW_15G135400</name>
</gene>
<evidence type="ECO:0000256" key="1">
    <source>
        <dbReference type="ARBA" id="ARBA00022614"/>
    </source>
</evidence>
<dbReference type="PANTHER" id="PTHR11017:SF570">
    <property type="entry name" value="DISEASE RESISTANCE PROTEIN (TIR-NBS CLASS)-RELATED"/>
    <property type="match status" value="1"/>
</dbReference>
<name>A0A8T1ND70_CARIL</name>
<dbReference type="InterPro" id="IPR045344">
    <property type="entry name" value="C-JID"/>
</dbReference>
<dbReference type="InterPro" id="IPR058192">
    <property type="entry name" value="WHD_ROQ1-like"/>
</dbReference>
<reference evidence="6" key="1">
    <citation type="submission" date="2020-12" db="EMBL/GenBank/DDBJ databases">
        <title>WGS assembly of Carya illinoinensis cv. Pawnee.</title>
        <authorList>
            <person name="Platts A."/>
            <person name="Shu S."/>
            <person name="Wright S."/>
            <person name="Barry K."/>
            <person name="Edger P."/>
            <person name="Pires J.C."/>
            <person name="Schmutz J."/>
        </authorList>
    </citation>
    <scope>NUCLEOTIDE SEQUENCE</scope>
    <source>
        <tissue evidence="6">Leaf</tissue>
    </source>
</reference>
<dbReference type="Proteomes" id="UP000811609">
    <property type="component" value="Chromosome 15"/>
</dbReference>
<dbReference type="GO" id="GO:0007165">
    <property type="term" value="P:signal transduction"/>
    <property type="evidence" value="ECO:0007669"/>
    <property type="project" value="InterPro"/>
</dbReference>
<keyword evidence="3" id="KW-0520">NAD</keyword>
<accession>A0A8T1ND70</accession>
<dbReference type="FunFam" id="3.40.50.10140:FF:000007">
    <property type="entry name" value="Disease resistance protein (TIR-NBS-LRR class)"/>
    <property type="match status" value="1"/>
</dbReference>
<dbReference type="GO" id="GO:0006952">
    <property type="term" value="P:defense response"/>
    <property type="evidence" value="ECO:0007669"/>
    <property type="project" value="InterPro"/>
</dbReference>
<dbReference type="PROSITE" id="PS50104">
    <property type="entry name" value="TIR"/>
    <property type="match status" value="1"/>
</dbReference>
<protein>
    <recommendedName>
        <fullName evidence="5">TIR domain-containing protein</fullName>
    </recommendedName>
</protein>
<feature type="region of interest" description="Disordered" evidence="4">
    <location>
        <begin position="1192"/>
        <end position="1220"/>
    </location>
</feature>
<evidence type="ECO:0000256" key="2">
    <source>
        <dbReference type="ARBA" id="ARBA00022737"/>
    </source>
</evidence>
<proteinExistence type="predicted"/>
<dbReference type="Pfam" id="PF00931">
    <property type="entry name" value="NB-ARC"/>
    <property type="match status" value="1"/>
</dbReference>
<evidence type="ECO:0000256" key="4">
    <source>
        <dbReference type="SAM" id="MobiDB-lite"/>
    </source>
</evidence>
<sequence length="1220" mass="139046">MGTSSMAFQLGASSSLSFSSCSIPKWTHDVFLSFRGEDVRQNFISHLYHALHQRGINTYIDNNLKRGEEISPELFKAIEGSMISIIVLSKNYSDSRWCLDELLKILECKATVKQIHVLPLFYDVPPSDVRHQKGNFGEAFARVEHKFKADKVKLTKWKEALEKVANLSGFELGDRNESDFIRDIITWVESIMKNHLSLNVAKYPIGIESRVQDIYQRLSMERNDIICMVGIFGTGGIGKTTISKDIYNRISNRFERSCFLKNIRETSKQKKGLIRLQNKLLKDILGGKLDVCDFDEGVNVISHRLHSKRVLLILDDVDELKQLETLAGDPKWFGLGSRIIVTTRDQHLLNISKVDSKYELKILADNEARKLLSLHAFEKDKPLDSYAKVFEQVMQYAQGLPLALTVLGSTLKDQTIGQWESALDKYKQIPNKDIQSVLEVSYDGLEEHEKDMFLDIACFFKGEPSADVYKIFESCHFHPNCGIQKLIDKCLITVIDKIWMHDLLQDMGREIVRKESPKEPGARSRLWFYEDIRYVLEENTGTNNVEGIKVDLPDGHVHDTIRLSPNSFKEMKRLRIFISHNARFSGEFNYLSNELRVLNWSNCHLQDFPSNFRGEKLAVFKMQAGCINKIIGGCQFKNLTIMRFYMCKFLTRIPDLSSCSNLEKLYIESCENVVEIHDSVGLLDKLVGLVLDYCPKLKSFPRRLKLRSLEDLNLMRCSKLQNFPQIECKMERLLSIDLMGTPIKEWPSSSIGYLTPLLNSLSLKRCVHQLQNQNEPCLSDYSIILRHHPWVSNIDGCFDGIKGLYLYGSVKDLVHLLNKIPHLQHLKSLSLTGDPNLAIDEIHSFIGYLTGLQCLHLATYSDEYPMLDTWFYASFSNDCSSTLQELDLCQSGIVRLPPSTKSFVELRVLRMMDCDNLQEILHLPPNIECLLADGCCSLERCPEVSTKFQFYTSCGLQKLSHIGLSICPKLDENIGSQAPNPSFVEEHIQNHSCDIIFPGNKIPDWFSHTKETSNSHSCELDISGPLYLDKIIGIVFCAVFGEVPYGSGAEADIYVSINGSRLVETYLSISKYYDDKDCEHVYLNYTFKESIEEWLQYPTGDNLRFTFEGDDEPNFKSCGVHIIYKHEENESLTVGECSVDSLNGILLSKRRRDDEDINLEFNKHPQHKRRSQNLGNSNVVIDCTCVDSDFAEAEGGSEGSLKEEDVPASRFASQESQGNS</sequence>
<dbReference type="Pfam" id="PF20160">
    <property type="entry name" value="C-JID"/>
    <property type="match status" value="1"/>
</dbReference>
<comment type="caution">
    <text evidence="6">The sequence shown here is derived from an EMBL/GenBank/DDBJ whole genome shotgun (WGS) entry which is preliminary data.</text>
</comment>
<evidence type="ECO:0000259" key="5">
    <source>
        <dbReference type="PROSITE" id="PS50104"/>
    </source>
</evidence>
<dbReference type="InterPro" id="IPR000157">
    <property type="entry name" value="TIR_dom"/>
</dbReference>
<feature type="domain" description="TIR" evidence="5">
    <location>
        <begin position="26"/>
        <end position="192"/>
    </location>
</feature>
<keyword evidence="1" id="KW-0433">Leucine-rich repeat</keyword>
<organism evidence="6 7">
    <name type="scientific">Carya illinoinensis</name>
    <name type="common">Pecan</name>
    <dbReference type="NCBI Taxonomy" id="32201"/>
    <lineage>
        <taxon>Eukaryota</taxon>
        <taxon>Viridiplantae</taxon>
        <taxon>Streptophyta</taxon>
        <taxon>Embryophyta</taxon>
        <taxon>Tracheophyta</taxon>
        <taxon>Spermatophyta</taxon>
        <taxon>Magnoliopsida</taxon>
        <taxon>eudicotyledons</taxon>
        <taxon>Gunneridae</taxon>
        <taxon>Pentapetalae</taxon>
        <taxon>rosids</taxon>
        <taxon>fabids</taxon>
        <taxon>Fagales</taxon>
        <taxon>Juglandaceae</taxon>
        <taxon>Carya</taxon>
    </lineage>
</organism>
<keyword evidence="7" id="KW-1185">Reference proteome</keyword>
<evidence type="ECO:0000313" key="7">
    <source>
        <dbReference type="Proteomes" id="UP000811609"/>
    </source>
</evidence>
<dbReference type="SMART" id="SM00255">
    <property type="entry name" value="TIR"/>
    <property type="match status" value="1"/>
</dbReference>
<keyword evidence="2" id="KW-0677">Repeat</keyword>
<evidence type="ECO:0000313" key="6">
    <source>
        <dbReference type="EMBL" id="KAG6627528.1"/>
    </source>
</evidence>
<dbReference type="Pfam" id="PF23282">
    <property type="entry name" value="WHD_ROQ1"/>
    <property type="match status" value="1"/>
</dbReference>
<dbReference type="GO" id="GO:0043531">
    <property type="term" value="F:ADP binding"/>
    <property type="evidence" value="ECO:0007669"/>
    <property type="project" value="InterPro"/>
</dbReference>
<dbReference type="EMBL" id="CM031823">
    <property type="protein sequence ID" value="KAG6627529.1"/>
    <property type="molecule type" value="Genomic_DNA"/>
</dbReference>
<dbReference type="InterPro" id="IPR044974">
    <property type="entry name" value="Disease_R_plants"/>
</dbReference>
<dbReference type="InterPro" id="IPR002182">
    <property type="entry name" value="NB-ARC"/>
</dbReference>
<dbReference type="PANTHER" id="PTHR11017">
    <property type="entry name" value="LEUCINE-RICH REPEAT-CONTAINING PROTEIN"/>
    <property type="match status" value="1"/>
</dbReference>
<dbReference type="AlphaFoldDB" id="A0A8T1ND70"/>
<feature type="compositionally biased region" description="Polar residues" evidence="4">
    <location>
        <begin position="1211"/>
        <end position="1220"/>
    </location>
</feature>
<dbReference type="EMBL" id="CM031823">
    <property type="protein sequence ID" value="KAG6627528.1"/>
    <property type="molecule type" value="Genomic_DNA"/>
</dbReference>
<evidence type="ECO:0000256" key="3">
    <source>
        <dbReference type="ARBA" id="ARBA00023027"/>
    </source>
</evidence>